<dbReference type="InterPro" id="IPR002575">
    <property type="entry name" value="Aminoglycoside_PTrfase"/>
</dbReference>
<evidence type="ECO:0000313" key="3">
    <source>
        <dbReference type="Proteomes" id="UP000033907"/>
    </source>
</evidence>
<proteinExistence type="predicted"/>
<gene>
    <name evidence="2" type="ORF">UV91_C0011G0005</name>
</gene>
<organism evidence="2 3">
    <name type="scientific">Candidatus Nomurabacteria bacterium GW2011_GWF2_43_24</name>
    <dbReference type="NCBI Taxonomy" id="1618778"/>
    <lineage>
        <taxon>Bacteria</taxon>
        <taxon>Candidatus Nomuraibacteriota</taxon>
    </lineage>
</organism>
<dbReference type="EMBL" id="LCGH01000011">
    <property type="protein sequence ID" value="KKT10669.1"/>
    <property type="molecule type" value="Genomic_DNA"/>
</dbReference>
<sequence>MSEISEKLPVPNDRETLFSKNIIIDGKNFTYVKSREFSPVSIYVMENLFLKTGPKDVLIKELDFQKHLFELGFPVPKIIAQGEDKGMFYFIEESLGKNNLENIFLQDTREHGEISNEHFSEFMNITKIYTISQIKTSTECEGKERFTKDLLRDDEINTEIPSLTQKTNQAVKKALDALSVFPTVLTHGDFHPANLFPKGVIDLEGFALAPIGYDLLANIYSAHILIHPGKKNVTHKMYSFTRKQINQYLDEIDKIFIINELPKPSEYKNHFIFLRLIWATVRMQRWPKTQTQRYELYDKILSEYLKGGNIENLLVNY</sequence>
<reference evidence="2 3" key="1">
    <citation type="journal article" date="2015" name="Nature">
        <title>rRNA introns, odd ribosomes, and small enigmatic genomes across a large radiation of phyla.</title>
        <authorList>
            <person name="Brown C.T."/>
            <person name="Hug L.A."/>
            <person name="Thomas B.C."/>
            <person name="Sharon I."/>
            <person name="Castelle C.J."/>
            <person name="Singh A."/>
            <person name="Wilkins M.J."/>
            <person name="Williams K.H."/>
            <person name="Banfield J.F."/>
        </authorList>
    </citation>
    <scope>NUCLEOTIDE SEQUENCE [LARGE SCALE GENOMIC DNA]</scope>
</reference>
<evidence type="ECO:0000313" key="2">
    <source>
        <dbReference type="EMBL" id="KKT10669.1"/>
    </source>
</evidence>
<evidence type="ECO:0000259" key="1">
    <source>
        <dbReference type="Pfam" id="PF01636"/>
    </source>
</evidence>
<dbReference type="InterPro" id="IPR011009">
    <property type="entry name" value="Kinase-like_dom_sf"/>
</dbReference>
<dbReference type="SUPFAM" id="SSF56112">
    <property type="entry name" value="Protein kinase-like (PK-like)"/>
    <property type="match status" value="1"/>
</dbReference>
<protein>
    <recommendedName>
        <fullName evidence="1">Aminoglycoside phosphotransferase domain-containing protein</fullName>
    </recommendedName>
</protein>
<dbReference type="Gene3D" id="3.90.1200.10">
    <property type="match status" value="1"/>
</dbReference>
<feature type="domain" description="Aminoglycoside phosphotransferase" evidence="1">
    <location>
        <begin position="56"/>
        <end position="215"/>
    </location>
</feature>
<name>A0A0G1HIM8_9BACT</name>
<dbReference type="Proteomes" id="UP000033907">
    <property type="component" value="Unassembled WGS sequence"/>
</dbReference>
<dbReference type="Pfam" id="PF01636">
    <property type="entry name" value="APH"/>
    <property type="match status" value="1"/>
</dbReference>
<comment type="caution">
    <text evidence="2">The sequence shown here is derived from an EMBL/GenBank/DDBJ whole genome shotgun (WGS) entry which is preliminary data.</text>
</comment>
<accession>A0A0G1HIM8</accession>
<dbReference type="AlphaFoldDB" id="A0A0G1HIM8"/>